<evidence type="ECO:0000256" key="1">
    <source>
        <dbReference type="SAM" id="Phobius"/>
    </source>
</evidence>
<evidence type="ECO:0000313" key="3">
    <source>
        <dbReference type="Proteomes" id="UP000663861"/>
    </source>
</evidence>
<organism evidence="2 3">
    <name type="scientific">Rhizoctonia solani</name>
    <dbReference type="NCBI Taxonomy" id="456999"/>
    <lineage>
        <taxon>Eukaryota</taxon>
        <taxon>Fungi</taxon>
        <taxon>Dikarya</taxon>
        <taxon>Basidiomycota</taxon>
        <taxon>Agaricomycotina</taxon>
        <taxon>Agaricomycetes</taxon>
        <taxon>Cantharellales</taxon>
        <taxon>Ceratobasidiaceae</taxon>
        <taxon>Rhizoctonia</taxon>
    </lineage>
</organism>
<comment type="caution">
    <text evidence="2">The sequence shown here is derived from an EMBL/GenBank/DDBJ whole genome shotgun (WGS) entry which is preliminary data.</text>
</comment>
<accession>A0A8H3CB50</accession>
<protein>
    <submittedName>
        <fullName evidence="2">Uncharacterized protein</fullName>
    </submittedName>
</protein>
<feature type="transmembrane region" description="Helical" evidence="1">
    <location>
        <begin position="6"/>
        <end position="28"/>
    </location>
</feature>
<keyword evidence="1" id="KW-0812">Transmembrane</keyword>
<feature type="transmembrane region" description="Helical" evidence="1">
    <location>
        <begin position="40"/>
        <end position="60"/>
    </location>
</feature>
<name>A0A8H3CB50_9AGAM</name>
<dbReference type="Proteomes" id="UP000663861">
    <property type="component" value="Unassembled WGS sequence"/>
</dbReference>
<keyword evidence="1" id="KW-0472">Membrane</keyword>
<dbReference type="EMBL" id="CAJMWY010001799">
    <property type="protein sequence ID" value="CAE6475529.1"/>
    <property type="molecule type" value="Genomic_DNA"/>
</dbReference>
<evidence type="ECO:0000313" key="2">
    <source>
        <dbReference type="EMBL" id="CAE6475529.1"/>
    </source>
</evidence>
<dbReference type="AlphaFoldDB" id="A0A8H3CB50"/>
<proteinExistence type="predicted"/>
<keyword evidence="1" id="KW-1133">Transmembrane helix</keyword>
<sequence>MPIAFYIGASHPMLISVFISRAVVFLPLTAKVCVIMGKQFFNGLAYGVAPYPNLVLATYINPRSPFQSLRQLSSQLLSGYEQRVQTELWKFISNMPFNPTPLSSFSPPAPPVSNQQEPITLSLPAGHYYILVDTLKEVDIVPIIVLFAINSRKVMCRIPANKDLHRYRKLMRGFDLNIIVPKSAKHPVMKIATEELKSSQRGILLRNEHKDWHVHWSKSLVDCVIFCGVPPEGIKKWDAWKKLPILT</sequence>
<gene>
    <name evidence="2" type="ORF">RDB_LOCUS89902</name>
</gene>
<reference evidence="2" key="1">
    <citation type="submission" date="2021-01" db="EMBL/GenBank/DDBJ databases">
        <authorList>
            <person name="Kaushik A."/>
        </authorList>
    </citation>
    <scope>NUCLEOTIDE SEQUENCE</scope>
    <source>
        <strain evidence="2">AG4-RS23</strain>
    </source>
</reference>